<dbReference type="Gene3D" id="3.30.565.10">
    <property type="entry name" value="Histidine kinase-like ATPase, C-terminal domain"/>
    <property type="match status" value="1"/>
</dbReference>
<sequence length="1196" mass="132464">MKSALNSHALTYFPFIIGCYAVLLSMMVMAGWYTHTIALIQIMPTWAPMQFNTALGFLLVGAGLIATVLNQQKVAVGAATVSVLLGLITLFQYITGLDTGIDELFVKGYIQTETSHPGRMSPSTAISFIFAGSGLLVFHARIPTEIKRYSLLSLAIVLSLLGAVSVFRYIQIAGGYYVWSSFVPMAIHTAFTFMVIGFALFCYNQKIDKPSGGIAKRIKDQFPPWLIWGLITVSLSPTLLNVMGINFASTPYFFNLTEIASWGLPPKTVQTEIYYAVSGTFTHAFLDWSAVMIACITAAMAFVYYQIKQDVTLPVIGLVMMCSGALDAFHILAVTQLIGTYSNSPDIPPFTWAVARFFHTTIVIFGLVLLLWHHRRNNKNSHRQQVIRLLAIIAVTAFLFAIVMVVYVITSDALPQTQFPYNTIKRPYDLAPLLISLVTIPLVWRLYKTRPSIFTASMVLAVLPEILLGAHMTFGSARIVDNHFNIAHFLKTVSYLVPLTGLLLDYINTNQQLKVEIRKNKAIQKELLIAKENAETANQLKSEFLANMSHEIRTPMNGVIGSAGLLMDTSLSRQQKHYADTILTSADSLLGVINDILDFSKIEAGKLEFDHIPFDMLELTTSVIEIISPKAAEKKLDLLLHFPDDIERFVLGDPGRVRQIFLNLLTNAVKFTETGHIVLRFLNSTSINGKVFYTIEIEDTGIGIAKNKQSRIFNKFDQADTSTTRQYGGTGLGLSICQDLAKVMQGELTVQSTVNKGSVFSVTFYLDPDPDTTQRHNEKTRLNIGNDFPYNLKVLAVDDNNTALEIITGQLAPYNVRLTLATTATRALTTLIEASKAGAPFDILLTDYCMPDMDGIDLAAAVQETPEIADTLMVMVSSIPAKNDDTKMKKYGFAGYLTKPVFPHEIPRMLKTIWEQSRNIGPKHLITRYNMLEHSKAAVPAEEAKEITLKNCSVLLAEDNTVNLMIATRMLEKLGCRVTPAGNGKEALEQVSMRTFDMVLMDCMMPEMDGYEATQAIRNREKENGLPRLTIIACTANAMKGDMEKCLDAGMDDFISKPINYKALAPIMQKWLPKKIMNTSGAAVKAKMIDTSILIALEEQTGSVYKDVVQSYLEFSESSLANLRAFLDAKDAKNIQAIMHAFKSSSASLGATRVSILASELEKTIRERGLDSTGTLMQEFIDSCKTAHTELQEFIA</sequence>
<dbReference type="Proteomes" id="UP001595444">
    <property type="component" value="Unassembled WGS sequence"/>
</dbReference>
<feature type="transmembrane region" description="Helical" evidence="7">
    <location>
        <begin position="225"/>
        <end position="248"/>
    </location>
</feature>
<evidence type="ECO:0000313" key="11">
    <source>
        <dbReference type="EMBL" id="MFC3050588.1"/>
    </source>
</evidence>
<feature type="modified residue" description="4-aspartylphosphate" evidence="6">
    <location>
        <position position="1002"/>
    </location>
</feature>
<feature type="transmembrane region" description="Helical" evidence="7">
    <location>
        <begin position="285"/>
        <end position="305"/>
    </location>
</feature>
<dbReference type="InterPro" id="IPR008207">
    <property type="entry name" value="Sig_transdc_His_kin_Hpt_dom"/>
</dbReference>
<organism evidence="11 12">
    <name type="scientific">Kordiimonas pumila</name>
    <dbReference type="NCBI Taxonomy" id="2161677"/>
    <lineage>
        <taxon>Bacteria</taxon>
        <taxon>Pseudomonadati</taxon>
        <taxon>Pseudomonadota</taxon>
        <taxon>Alphaproteobacteria</taxon>
        <taxon>Kordiimonadales</taxon>
        <taxon>Kordiimonadaceae</taxon>
        <taxon>Kordiimonas</taxon>
    </lineage>
</organism>
<dbReference type="InterPro" id="IPR003594">
    <property type="entry name" value="HATPase_dom"/>
</dbReference>
<gene>
    <name evidence="11" type="ORF">ACFOKA_01585</name>
</gene>
<keyword evidence="7" id="KW-0812">Transmembrane</keyword>
<feature type="transmembrane region" description="Helical" evidence="7">
    <location>
        <begin position="53"/>
        <end position="69"/>
    </location>
</feature>
<dbReference type="PANTHER" id="PTHR45339:SF5">
    <property type="entry name" value="HISTIDINE KINASE"/>
    <property type="match status" value="1"/>
</dbReference>
<accession>A0ABV7D0B5</accession>
<dbReference type="SMART" id="SM00388">
    <property type="entry name" value="HisKA"/>
    <property type="match status" value="1"/>
</dbReference>
<keyword evidence="7" id="KW-0472">Membrane</keyword>
<evidence type="ECO:0000256" key="4">
    <source>
        <dbReference type="ARBA" id="ARBA00023012"/>
    </source>
</evidence>
<dbReference type="InterPro" id="IPR004358">
    <property type="entry name" value="Sig_transdc_His_kin-like_C"/>
</dbReference>
<feature type="transmembrane region" description="Helical" evidence="7">
    <location>
        <begin position="430"/>
        <end position="447"/>
    </location>
</feature>
<evidence type="ECO:0000256" key="1">
    <source>
        <dbReference type="ARBA" id="ARBA00000085"/>
    </source>
</evidence>
<dbReference type="InterPro" id="IPR036097">
    <property type="entry name" value="HisK_dim/P_sf"/>
</dbReference>
<dbReference type="Pfam" id="PF00512">
    <property type="entry name" value="HisKA"/>
    <property type="match status" value="1"/>
</dbReference>
<dbReference type="InterPro" id="IPR036890">
    <property type="entry name" value="HATPase_C_sf"/>
</dbReference>
<evidence type="ECO:0000256" key="7">
    <source>
        <dbReference type="SAM" id="Phobius"/>
    </source>
</evidence>
<feature type="modified residue" description="4-aspartylphosphate" evidence="6">
    <location>
        <position position="847"/>
    </location>
</feature>
<keyword evidence="7" id="KW-1133">Transmembrane helix</keyword>
<dbReference type="SMART" id="SM00448">
    <property type="entry name" value="REC"/>
    <property type="match status" value="2"/>
</dbReference>
<keyword evidence="12" id="KW-1185">Reference proteome</keyword>
<reference evidence="12" key="1">
    <citation type="journal article" date="2019" name="Int. J. Syst. Evol. Microbiol.">
        <title>The Global Catalogue of Microorganisms (GCM) 10K type strain sequencing project: providing services to taxonomists for standard genome sequencing and annotation.</title>
        <authorList>
            <consortium name="The Broad Institute Genomics Platform"/>
            <consortium name="The Broad Institute Genome Sequencing Center for Infectious Disease"/>
            <person name="Wu L."/>
            <person name="Ma J."/>
        </authorList>
    </citation>
    <scope>NUCLEOTIDE SEQUENCE [LARGE SCALE GENOMIC DNA]</scope>
    <source>
        <strain evidence="12">KCTC 62164</strain>
    </source>
</reference>
<dbReference type="PROSITE" id="PS50109">
    <property type="entry name" value="HIS_KIN"/>
    <property type="match status" value="1"/>
</dbReference>
<feature type="transmembrane region" description="Helical" evidence="7">
    <location>
        <begin position="176"/>
        <end position="204"/>
    </location>
</feature>
<dbReference type="EC" id="2.7.13.3" evidence="2"/>
<evidence type="ECO:0000256" key="2">
    <source>
        <dbReference type="ARBA" id="ARBA00012438"/>
    </source>
</evidence>
<dbReference type="PROSITE" id="PS50110">
    <property type="entry name" value="RESPONSE_REGULATORY"/>
    <property type="match status" value="2"/>
</dbReference>
<feature type="domain" description="Response regulatory" evidence="9">
    <location>
        <begin position="793"/>
        <end position="914"/>
    </location>
</feature>
<dbReference type="SUPFAM" id="SSF55874">
    <property type="entry name" value="ATPase domain of HSP90 chaperone/DNA topoisomerase II/histidine kinase"/>
    <property type="match status" value="1"/>
</dbReference>
<feature type="transmembrane region" description="Helical" evidence="7">
    <location>
        <begin position="312"/>
        <end position="333"/>
    </location>
</feature>
<comment type="caution">
    <text evidence="11">The sequence shown here is derived from an EMBL/GenBank/DDBJ whole genome shotgun (WGS) entry which is preliminary data.</text>
</comment>
<feature type="domain" description="Histidine kinase" evidence="8">
    <location>
        <begin position="547"/>
        <end position="768"/>
    </location>
</feature>
<dbReference type="CDD" id="cd16922">
    <property type="entry name" value="HATPase_EvgS-ArcB-TorS-like"/>
    <property type="match status" value="1"/>
</dbReference>
<dbReference type="SMART" id="SM00073">
    <property type="entry name" value="HPT"/>
    <property type="match status" value="1"/>
</dbReference>
<dbReference type="PANTHER" id="PTHR45339">
    <property type="entry name" value="HYBRID SIGNAL TRANSDUCTION HISTIDINE KINASE J"/>
    <property type="match status" value="1"/>
</dbReference>
<dbReference type="InterPro" id="IPR003661">
    <property type="entry name" value="HisK_dim/P_dom"/>
</dbReference>
<dbReference type="SMART" id="SM00387">
    <property type="entry name" value="HATPase_c"/>
    <property type="match status" value="1"/>
</dbReference>
<dbReference type="SUPFAM" id="SSF52172">
    <property type="entry name" value="CheY-like"/>
    <property type="match status" value="2"/>
</dbReference>
<feature type="domain" description="HPt" evidence="10">
    <location>
        <begin position="1101"/>
        <end position="1196"/>
    </location>
</feature>
<evidence type="ECO:0000256" key="3">
    <source>
        <dbReference type="ARBA" id="ARBA00022553"/>
    </source>
</evidence>
<dbReference type="CDD" id="cd00082">
    <property type="entry name" value="HisKA"/>
    <property type="match status" value="1"/>
</dbReference>
<dbReference type="RefSeq" id="WP_194214962.1">
    <property type="nucleotide sequence ID" value="NZ_CP061205.1"/>
</dbReference>
<dbReference type="PRINTS" id="PR00344">
    <property type="entry name" value="BCTRLSENSOR"/>
</dbReference>
<dbReference type="Pfam" id="PF00072">
    <property type="entry name" value="Response_reg"/>
    <property type="match status" value="2"/>
</dbReference>
<keyword evidence="4" id="KW-0902">Two-component regulatory system</keyword>
<name>A0ABV7D0B5_9PROT</name>
<dbReference type="PROSITE" id="PS51257">
    <property type="entry name" value="PROKAR_LIPOPROTEIN"/>
    <property type="match status" value="1"/>
</dbReference>
<dbReference type="Pfam" id="PF17159">
    <property type="entry name" value="MASE3"/>
    <property type="match status" value="1"/>
</dbReference>
<dbReference type="PROSITE" id="PS50894">
    <property type="entry name" value="HPT"/>
    <property type="match status" value="1"/>
</dbReference>
<dbReference type="InterPro" id="IPR005467">
    <property type="entry name" value="His_kinase_dom"/>
</dbReference>
<dbReference type="Gene3D" id="1.20.120.160">
    <property type="entry name" value="HPT domain"/>
    <property type="match status" value="1"/>
</dbReference>
<feature type="transmembrane region" description="Helical" evidence="7">
    <location>
        <begin position="76"/>
        <end position="94"/>
    </location>
</feature>
<dbReference type="Gene3D" id="1.10.287.130">
    <property type="match status" value="1"/>
</dbReference>
<feature type="transmembrane region" description="Helical" evidence="7">
    <location>
        <begin position="149"/>
        <end position="170"/>
    </location>
</feature>
<comment type="catalytic activity">
    <reaction evidence="1">
        <text>ATP + protein L-histidine = ADP + protein N-phospho-L-histidine.</text>
        <dbReference type="EC" id="2.7.13.3"/>
    </reaction>
</comment>
<feature type="modified residue" description="Phosphohistidine" evidence="5">
    <location>
        <position position="1140"/>
    </location>
</feature>
<dbReference type="Pfam" id="PF01627">
    <property type="entry name" value="Hpt"/>
    <property type="match status" value="1"/>
</dbReference>
<dbReference type="InterPro" id="IPR033425">
    <property type="entry name" value="MASE3"/>
</dbReference>
<dbReference type="InterPro" id="IPR036641">
    <property type="entry name" value="HPT_dom_sf"/>
</dbReference>
<dbReference type="SUPFAM" id="SSF47384">
    <property type="entry name" value="Homodimeric domain of signal transducing histidine kinase"/>
    <property type="match status" value="1"/>
</dbReference>
<evidence type="ECO:0000259" key="10">
    <source>
        <dbReference type="PROSITE" id="PS50894"/>
    </source>
</evidence>
<feature type="transmembrane region" description="Helical" evidence="7">
    <location>
        <begin position="386"/>
        <end position="410"/>
    </location>
</feature>
<feature type="domain" description="Response regulatory" evidence="9">
    <location>
        <begin position="953"/>
        <end position="1072"/>
    </location>
</feature>
<feature type="transmembrane region" description="Helical" evidence="7">
    <location>
        <begin position="353"/>
        <end position="374"/>
    </location>
</feature>
<feature type="transmembrane region" description="Helical" evidence="7">
    <location>
        <begin position="454"/>
        <end position="474"/>
    </location>
</feature>
<evidence type="ECO:0000259" key="8">
    <source>
        <dbReference type="PROSITE" id="PS50109"/>
    </source>
</evidence>
<dbReference type="SUPFAM" id="SSF47226">
    <property type="entry name" value="Histidine-containing phosphotransfer domain, HPT domain"/>
    <property type="match status" value="1"/>
</dbReference>
<evidence type="ECO:0000313" key="12">
    <source>
        <dbReference type="Proteomes" id="UP001595444"/>
    </source>
</evidence>
<dbReference type="InterPro" id="IPR011006">
    <property type="entry name" value="CheY-like_superfamily"/>
</dbReference>
<evidence type="ECO:0000256" key="5">
    <source>
        <dbReference type="PROSITE-ProRule" id="PRU00110"/>
    </source>
</evidence>
<dbReference type="EMBL" id="JBHRSL010000001">
    <property type="protein sequence ID" value="MFC3050588.1"/>
    <property type="molecule type" value="Genomic_DNA"/>
</dbReference>
<dbReference type="Gene3D" id="3.40.50.2300">
    <property type="match status" value="2"/>
</dbReference>
<evidence type="ECO:0000259" key="9">
    <source>
        <dbReference type="PROSITE" id="PS50110"/>
    </source>
</evidence>
<dbReference type="CDD" id="cd17546">
    <property type="entry name" value="REC_hyHK_CKI1_RcsC-like"/>
    <property type="match status" value="1"/>
</dbReference>
<proteinExistence type="predicted"/>
<evidence type="ECO:0000256" key="6">
    <source>
        <dbReference type="PROSITE-ProRule" id="PRU00169"/>
    </source>
</evidence>
<dbReference type="InterPro" id="IPR001789">
    <property type="entry name" value="Sig_transdc_resp-reg_receiver"/>
</dbReference>
<keyword evidence="3 6" id="KW-0597">Phosphoprotein</keyword>
<feature type="transmembrane region" description="Helical" evidence="7">
    <location>
        <begin position="12"/>
        <end position="33"/>
    </location>
</feature>
<feature type="transmembrane region" description="Helical" evidence="7">
    <location>
        <begin position="125"/>
        <end position="142"/>
    </location>
</feature>
<dbReference type="Pfam" id="PF02518">
    <property type="entry name" value="HATPase_c"/>
    <property type="match status" value="1"/>
</dbReference>
<protein>
    <recommendedName>
        <fullName evidence="2">histidine kinase</fullName>
        <ecNumber evidence="2">2.7.13.3</ecNumber>
    </recommendedName>
</protein>